<feature type="region of interest" description="Disordered" evidence="1">
    <location>
        <begin position="181"/>
        <end position="260"/>
    </location>
</feature>
<evidence type="ECO:0000256" key="2">
    <source>
        <dbReference type="SAM" id="Phobius"/>
    </source>
</evidence>
<feature type="compositionally biased region" description="Low complexity" evidence="1">
    <location>
        <begin position="234"/>
        <end position="247"/>
    </location>
</feature>
<feature type="compositionally biased region" description="Polar residues" evidence="1">
    <location>
        <begin position="357"/>
        <end position="367"/>
    </location>
</feature>
<name>X6NPT4_RETFI</name>
<evidence type="ECO:0000256" key="1">
    <source>
        <dbReference type="SAM" id="MobiDB-lite"/>
    </source>
</evidence>
<organism evidence="3 4">
    <name type="scientific">Reticulomyxa filosa</name>
    <dbReference type="NCBI Taxonomy" id="46433"/>
    <lineage>
        <taxon>Eukaryota</taxon>
        <taxon>Sar</taxon>
        <taxon>Rhizaria</taxon>
        <taxon>Retaria</taxon>
        <taxon>Foraminifera</taxon>
        <taxon>Monothalamids</taxon>
        <taxon>Reticulomyxidae</taxon>
        <taxon>Reticulomyxa</taxon>
    </lineage>
</organism>
<feature type="region of interest" description="Disordered" evidence="1">
    <location>
        <begin position="351"/>
        <end position="407"/>
    </location>
</feature>
<feature type="compositionally biased region" description="Basic and acidic residues" evidence="1">
    <location>
        <begin position="468"/>
        <end position="482"/>
    </location>
</feature>
<keyword evidence="2" id="KW-0472">Membrane</keyword>
<keyword evidence="4" id="KW-1185">Reference proteome</keyword>
<keyword evidence="2" id="KW-1133">Transmembrane helix</keyword>
<dbReference type="Proteomes" id="UP000023152">
    <property type="component" value="Unassembled WGS sequence"/>
</dbReference>
<feature type="compositionally biased region" description="Polar residues" evidence="1">
    <location>
        <begin position="248"/>
        <end position="260"/>
    </location>
</feature>
<feature type="compositionally biased region" description="Low complexity" evidence="1">
    <location>
        <begin position="390"/>
        <end position="403"/>
    </location>
</feature>
<sequence>MKRCNITSCACLYLQIILYNTYSNFNSTKFQLTITYNINLKLNNFYTCCVLCLFCQIKLYQNVNENIVLRGSLDFSFFREENSETKMKTSKKIMLQKKKRKRAFLDTQATAKALLLIKFVKRFFKNYFFSVFISHSEKKAVVIICVSVVNEKKRRFGFLCLDIDSQFKPCQCERTLTMSTTNRKYPNNQNGNKNKRSYRPKNGTNSSDPNNNENDNNTLSENEKDNISGNKTTNPNNVGKKNHPNNNRDSTNLITNPVSGHNNTASSADVTYTLCVCMFVLYTPYGQERRTVERERREKNAYKCTLCSSNYVWCVFLLFFFFIFYSQRGNPSGDNSNKQYRSQPYMRNKKIIKKENQSQQRNYRTAVSSHSDDQQQSHPRRMVETNVAGSLTSSSSSVSPPRSNNKQEENAAYEIYGVSPQMQSFSSNFHHKTSSDGPPPGFNSKNDLSHVELDMANMNEGTYSEQQSDWRNRNKDKDKDANGNRVATRNAKDGSTKYQSKNNTVSTGNAWNRSDKDKSLQKNKANNSTNAMPDPTGGEHPIHEEEDVHIDSAVEPPGIDDNGDESWTDHPQAKAYGTIAKCMRDLIGLAPTDTHSAEKIYMDLVYQWECAEKKIPIEKTSDVTSDTELGHATVSSSDTTTLSKERKYLAKDLLVMGAIFQEVNENSTIPEDVR</sequence>
<feature type="compositionally biased region" description="Polar residues" evidence="1">
    <location>
        <begin position="522"/>
        <end position="531"/>
    </location>
</feature>
<feature type="region of interest" description="Disordered" evidence="1">
    <location>
        <begin position="461"/>
        <end position="542"/>
    </location>
</feature>
<dbReference type="EMBL" id="ASPP01006911">
    <property type="protein sequence ID" value="ETO28026.1"/>
    <property type="molecule type" value="Genomic_DNA"/>
</dbReference>
<keyword evidence="2" id="KW-0812">Transmembrane</keyword>
<evidence type="ECO:0000313" key="4">
    <source>
        <dbReference type="Proteomes" id="UP000023152"/>
    </source>
</evidence>
<gene>
    <name evidence="3" type="ORF">RFI_09104</name>
</gene>
<dbReference type="AlphaFoldDB" id="X6NPT4"/>
<accession>X6NPT4</accession>
<evidence type="ECO:0000313" key="3">
    <source>
        <dbReference type="EMBL" id="ETO28026.1"/>
    </source>
</evidence>
<protein>
    <submittedName>
        <fullName evidence="3">Uncharacterized protein</fullName>
    </submittedName>
</protein>
<feature type="region of interest" description="Disordered" evidence="1">
    <location>
        <begin position="424"/>
        <end position="447"/>
    </location>
</feature>
<proteinExistence type="predicted"/>
<feature type="compositionally biased region" description="Low complexity" evidence="1">
    <location>
        <begin position="202"/>
        <end position="220"/>
    </location>
</feature>
<feature type="compositionally biased region" description="Polar residues" evidence="1">
    <location>
        <begin position="181"/>
        <end position="192"/>
    </location>
</feature>
<feature type="transmembrane region" description="Helical" evidence="2">
    <location>
        <begin position="306"/>
        <end position="325"/>
    </location>
</feature>
<reference evidence="3 4" key="1">
    <citation type="journal article" date="2013" name="Curr. Biol.">
        <title>The Genome of the Foraminiferan Reticulomyxa filosa.</title>
        <authorList>
            <person name="Glockner G."/>
            <person name="Hulsmann N."/>
            <person name="Schleicher M."/>
            <person name="Noegel A.A."/>
            <person name="Eichinger L."/>
            <person name="Gallinger C."/>
            <person name="Pawlowski J."/>
            <person name="Sierra R."/>
            <person name="Euteneuer U."/>
            <person name="Pillet L."/>
            <person name="Moustafa A."/>
            <person name="Platzer M."/>
            <person name="Groth M."/>
            <person name="Szafranski K."/>
            <person name="Schliwa M."/>
        </authorList>
    </citation>
    <scope>NUCLEOTIDE SEQUENCE [LARGE SCALE GENOMIC DNA]</scope>
</reference>
<feature type="compositionally biased region" description="Polar residues" evidence="1">
    <location>
        <begin position="496"/>
        <end position="512"/>
    </location>
</feature>
<comment type="caution">
    <text evidence="3">The sequence shown here is derived from an EMBL/GenBank/DDBJ whole genome shotgun (WGS) entry which is preliminary data.</text>
</comment>